<keyword evidence="1" id="KW-0808">Transferase</keyword>
<comment type="caution">
    <text evidence="6">The sequence shown here is derived from an EMBL/GenBank/DDBJ whole genome shotgun (WGS) entry which is preliminary data.</text>
</comment>
<feature type="transmembrane region" description="Helical" evidence="4">
    <location>
        <begin position="24"/>
        <end position="47"/>
    </location>
</feature>
<keyword evidence="4" id="KW-0812">Transmembrane</keyword>
<dbReference type="Gene3D" id="1.20.5.1930">
    <property type="match status" value="1"/>
</dbReference>
<dbReference type="PANTHER" id="PTHR24421">
    <property type="entry name" value="NITRATE/NITRITE SENSOR PROTEIN NARX-RELATED"/>
    <property type="match status" value="1"/>
</dbReference>
<dbReference type="Gene3D" id="3.30.565.10">
    <property type="entry name" value="Histidine kinase-like ATPase, C-terminal domain"/>
    <property type="match status" value="1"/>
</dbReference>
<dbReference type="EMBL" id="BAAARI010000007">
    <property type="protein sequence ID" value="GAA2573601.1"/>
    <property type="molecule type" value="Genomic_DNA"/>
</dbReference>
<dbReference type="Proteomes" id="UP001500274">
    <property type="component" value="Unassembled WGS sequence"/>
</dbReference>
<evidence type="ECO:0000256" key="2">
    <source>
        <dbReference type="ARBA" id="ARBA00022777"/>
    </source>
</evidence>
<evidence type="ECO:0000256" key="3">
    <source>
        <dbReference type="ARBA" id="ARBA00023012"/>
    </source>
</evidence>
<keyword evidence="7" id="KW-1185">Reference proteome</keyword>
<evidence type="ECO:0000313" key="7">
    <source>
        <dbReference type="Proteomes" id="UP001500274"/>
    </source>
</evidence>
<keyword evidence="4" id="KW-1133">Transmembrane helix</keyword>
<keyword evidence="3" id="KW-0902">Two-component regulatory system</keyword>
<dbReference type="InterPro" id="IPR050482">
    <property type="entry name" value="Sensor_HK_TwoCompSys"/>
</dbReference>
<gene>
    <name evidence="6" type="ORF">GCM10009862_10620</name>
</gene>
<organism evidence="6 7">
    <name type="scientific">Microbacterium binotii</name>
    <dbReference type="NCBI Taxonomy" id="462710"/>
    <lineage>
        <taxon>Bacteria</taxon>
        <taxon>Bacillati</taxon>
        <taxon>Actinomycetota</taxon>
        <taxon>Actinomycetes</taxon>
        <taxon>Micrococcales</taxon>
        <taxon>Microbacteriaceae</taxon>
        <taxon>Microbacterium</taxon>
    </lineage>
</organism>
<dbReference type="Pfam" id="PF07730">
    <property type="entry name" value="HisKA_3"/>
    <property type="match status" value="1"/>
</dbReference>
<feature type="transmembrane region" description="Helical" evidence="4">
    <location>
        <begin position="129"/>
        <end position="155"/>
    </location>
</feature>
<feature type="domain" description="Signal transduction histidine kinase subgroup 3 dimerisation and phosphoacceptor" evidence="5">
    <location>
        <begin position="176"/>
        <end position="239"/>
    </location>
</feature>
<name>A0ABP6BJ96_9MICO</name>
<dbReference type="PANTHER" id="PTHR24421:SF63">
    <property type="entry name" value="SENSOR HISTIDINE KINASE DESK"/>
    <property type="match status" value="1"/>
</dbReference>
<evidence type="ECO:0000313" key="6">
    <source>
        <dbReference type="EMBL" id="GAA2573601.1"/>
    </source>
</evidence>
<feature type="transmembrane region" description="Helical" evidence="4">
    <location>
        <begin position="99"/>
        <end position="117"/>
    </location>
</feature>
<reference evidence="7" key="1">
    <citation type="journal article" date="2019" name="Int. J. Syst. Evol. Microbiol.">
        <title>The Global Catalogue of Microorganisms (GCM) 10K type strain sequencing project: providing services to taxonomists for standard genome sequencing and annotation.</title>
        <authorList>
            <consortium name="The Broad Institute Genomics Platform"/>
            <consortium name="The Broad Institute Genome Sequencing Center for Infectious Disease"/>
            <person name="Wu L."/>
            <person name="Ma J."/>
        </authorList>
    </citation>
    <scope>NUCLEOTIDE SEQUENCE [LARGE SCALE GENOMIC DNA]</scope>
    <source>
        <strain evidence="7">JCM 16365</strain>
    </source>
</reference>
<evidence type="ECO:0000259" key="5">
    <source>
        <dbReference type="Pfam" id="PF07730"/>
    </source>
</evidence>
<feature type="transmembrane region" description="Helical" evidence="4">
    <location>
        <begin position="59"/>
        <end position="87"/>
    </location>
</feature>
<evidence type="ECO:0000256" key="4">
    <source>
        <dbReference type="SAM" id="Phobius"/>
    </source>
</evidence>
<accession>A0ABP6BJ96</accession>
<keyword evidence="2" id="KW-0418">Kinase</keyword>
<evidence type="ECO:0000256" key="1">
    <source>
        <dbReference type="ARBA" id="ARBA00022679"/>
    </source>
</evidence>
<sequence>MFFAVGTLTVWAIPTWVTESAPELVAFAAASVAWLVAFVMTGLEYFRADAAGSRRRMRLAAFALGAAAAVAIGLVTSSITLALALVGALVCTLPWPRGVRARVTALVTVVLAAVAVIEYLRAVEGEATLVYGPIFVLFMFPVALPITVVSMLWWWDIVRELDRARLTEANLAATQERLRLASDVHDLQGHHLQVVALQLELAERLSADPPAALEHIRAARREVDEARVGTRALAARFRGVPLPDELANAADLLRAAGLSVELAVSPDAAGAPSDALGPVVRESTTNILKHGGGRFARLSLERDAGGWRYRAENDRGGATAGEGAGIDGMTARLTEAGGSLVTELDDDVFVLDARVPTGASA</sequence>
<dbReference type="InterPro" id="IPR036890">
    <property type="entry name" value="HATPase_C_sf"/>
</dbReference>
<protein>
    <recommendedName>
        <fullName evidence="5">Signal transduction histidine kinase subgroup 3 dimerisation and phosphoacceptor domain-containing protein</fullName>
    </recommendedName>
</protein>
<proteinExistence type="predicted"/>
<dbReference type="InterPro" id="IPR011712">
    <property type="entry name" value="Sig_transdc_His_kin_sub3_dim/P"/>
</dbReference>
<keyword evidence="4" id="KW-0472">Membrane</keyword>